<dbReference type="EMBL" id="JABZEC010000013">
    <property type="protein sequence ID" value="NVY97182.1"/>
    <property type="molecule type" value="Genomic_DNA"/>
</dbReference>
<keyword evidence="7" id="KW-0133">Cell shape</keyword>
<evidence type="ECO:0000256" key="4">
    <source>
        <dbReference type="ARBA" id="ARBA00022676"/>
    </source>
</evidence>
<comment type="catalytic activity">
    <reaction evidence="14">
        <text>[GlcNAc-(1-&gt;4)-Mur2Ac(oyl-L-Ala-gamma-D-Glu-L-Lys-D-Ala-D-Ala)](n)-di-trans,octa-cis-undecaprenyl diphosphate + beta-D-GlcNAc-(1-&gt;4)-Mur2Ac(oyl-L-Ala-gamma-D-Glu-L-Lys-D-Ala-D-Ala)-di-trans,octa-cis-undecaprenyl diphosphate = [GlcNAc-(1-&gt;4)-Mur2Ac(oyl-L-Ala-gamma-D-Glu-L-Lys-D-Ala-D-Ala)](n+1)-di-trans,octa-cis-undecaprenyl diphosphate + di-trans,octa-cis-undecaprenyl diphosphate + H(+)</text>
        <dbReference type="Rhea" id="RHEA:23708"/>
        <dbReference type="Rhea" id="RHEA-COMP:9602"/>
        <dbReference type="Rhea" id="RHEA-COMP:9603"/>
        <dbReference type="ChEBI" id="CHEBI:15378"/>
        <dbReference type="ChEBI" id="CHEBI:58405"/>
        <dbReference type="ChEBI" id="CHEBI:60033"/>
        <dbReference type="ChEBI" id="CHEBI:78435"/>
        <dbReference type="EC" id="2.4.99.28"/>
    </reaction>
</comment>
<evidence type="ECO:0000259" key="17">
    <source>
        <dbReference type="Pfam" id="PF00912"/>
    </source>
</evidence>
<reference evidence="18 19" key="1">
    <citation type="submission" date="2020-06" db="EMBL/GenBank/DDBJ databases">
        <authorList>
            <person name="Kang J."/>
        </authorList>
    </citation>
    <scope>NUCLEOTIDE SEQUENCE [LARGE SCALE GENOMIC DNA]</scope>
    <source>
        <strain evidence="18 19">DCY120</strain>
    </source>
</reference>
<dbReference type="Gene3D" id="3.40.50.12800">
    <property type="match status" value="1"/>
</dbReference>
<dbReference type="Gene3D" id="3.40.710.10">
    <property type="entry name" value="DD-peptidase/beta-lactamase superfamily"/>
    <property type="match status" value="1"/>
</dbReference>
<evidence type="ECO:0000256" key="14">
    <source>
        <dbReference type="ARBA" id="ARBA00049902"/>
    </source>
</evidence>
<keyword evidence="2" id="KW-0121">Carboxypeptidase</keyword>
<evidence type="ECO:0000256" key="16">
    <source>
        <dbReference type="SAM" id="Phobius"/>
    </source>
</evidence>
<keyword evidence="19" id="KW-1185">Reference proteome</keyword>
<dbReference type="Gene3D" id="1.10.3810.10">
    <property type="entry name" value="Biosynthetic peptidoglycan transglycosylase-like"/>
    <property type="match status" value="1"/>
</dbReference>
<feature type="transmembrane region" description="Helical" evidence="16">
    <location>
        <begin position="52"/>
        <end position="77"/>
    </location>
</feature>
<keyword evidence="9 16" id="KW-1133">Transmembrane helix</keyword>
<evidence type="ECO:0000313" key="19">
    <source>
        <dbReference type="Proteomes" id="UP000563523"/>
    </source>
</evidence>
<feature type="compositionally biased region" description="Low complexity" evidence="15">
    <location>
        <begin position="909"/>
        <end position="920"/>
    </location>
</feature>
<feature type="region of interest" description="Disordered" evidence="15">
    <location>
        <begin position="814"/>
        <end position="920"/>
    </location>
</feature>
<evidence type="ECO:0000313" key="18">
    <source>
        <dbReference type="EMBL" id="NVY97182.1"/>
    </source>
</evidence>
<keyword evidence="3" id="KW-0645">Protease</keyword>
<keyword evidence="12" id="KW-0961">Cell wall biogenesis/degradation</keyword>
<evidence type="ECO:0000256" key="7">
    <source>
        <dbReference type="ARBA" id="ARBA00022960"/>
    </source>
</evidence>
<keyword evidence="10 16" id="KW-0472">Membrane</keyword>
<dbReference type="Pfam" id="PF00912">
    <property type="entry name" value="Transgly"/>
    <property type="match status" value="1"/>
</dbReference>
<gene>
    <name evidence="18" type="ORF">HU830_08620</name>
</gene>
<dbReference type="GO" id="GO:0009002">
    <property type="term" value="F:serine-type D-Ala-D-Ala carboxypeptidase activity"/>
    <property type="evidence" value="ECO:0007669"/>
    <property type="project" value="UniProtKB-EC"/>
</dbReference>
<dbReference type="GO" id="GO:0071555">
    <property type="term" value="P:cell wall organization"/>
    <property type="evidence" value="ECO:0007669"/>
    <property type="project" value="UniProtKB-KW"/>
</dbReference>
<evidence type="ECO:0000256" key="3">
    <source>
        <dbReference type="ARBA" id="ARBA00022670"/>
    </source>
</evidence>
<dbReference type="GO" id="GO:0008360">
    <property type="term" value="P:regulation of cell shape"/>
    <property type="evidence" value="ECO:0007669"/>
    <property type="project" value="UniProtKB-KW"/>
</dbReference>
<comment type="catalytic activity">
    <reaction evidence="13">
        <text>Preferential cleavage: (Ac)2-L-Lys-D-Ala-|-D-Ala. Also transpeptidation of peptidyl-alanyl moieties that are N-acyl substituents of D-alanine.</text>
        <dbReference type="EC" id="3.4.16.4"/>
    </reaction>
</comment>
<keyword evidence="2" id="KW-0378">Hydrolase</keyword>
<comment type="caution">
    <text evidence="18">The sequence shown here is derived from an EMBL/GenBank/DDBJ whole genome shotgun (WGS) entry which is preliminary data.</text>
</comment>
<feature type="compositionally biased region" description="Low complexity" evidence="15">
    <location>
        <begin position="872"/>
        <end position="897"/>
    </location>
</feature>
<dbReference type="GO" id="GO:0006508">
    <property type="term" value="P:proteolysis"/>
    <property type="evidence" value="ECO:0007669"/>
    <property type="project" value="UniProtKB-KW"/>
</dbReference>
<evidence type="ECO:0000256" key="2">
    <source>
        <dbReference type="ARBA" id="ARBA00022645"/>
    </source>
</evidence>
<keyword evidence="4" id="KW-0328">Glycosyltransferase</keyword>
<evidence type="ECO:0000256" key="6">
    <source>
        <dbReference type="ARBA" id="ARBA00022692"/>
    </source>
</evidence>
<protein>
    <submittedName>
        <fullName evidence="18">Penicillin-binding protein</fullName>
    </submittedName>
</protein>
<evidence type="ECO:0000256" key="11">
    <source>
        <dbReference type="ARBA" id="ARBA00023268"/>
    </source>
</evidence>
<evidence type="ECO:0000256" key="10">
    <source>
        <dbReference type="ARBA" id="ARBA00023136"/>
    </source>
</evidence>
<dbReference type="RefSeq" id="WP_176943348.1">
    <property type="nucleotide sequence ID" value="NZ_JABZEC010000013.1"/>
</dbReference>
<dbReference type="InterPro" id="IPR012338">
    <property type="entry name" value="Beta-lactam/transpept-like"/>
</dbReference>
<dbReference type="InterPro" id="IPR023346">
    <property type="entry name" value="Lysozyme-like_dom_sf"/>
</dbReference>
<dbReference type="AlphaFoldDB" id="A0A850R8X3"/>
<dbReference type="InterPro" id="IPR036950">
    <property type="entry name" value="PBP_transglycosylase"/>
</dbReference>
<organism evidence="18 19">
    <name type="scientific">Bombilactobacillus apium</name>
    <dbReference type="NCBI Taxonomy" id="2675299"/>
    <lineage>
        <taxon>Bacteria</taxon>
        <taxon>Bacillati</taxon>
        <taxon>Bacillota</taxon>
        <taxon>Bacilli</taxon>
        <taxon>Lactobacillales</taxon>
        <taxon>Lactobacillaceae</taxon>
        <taxon>Bombilactobacillus</taxon>
    </lineage>
</organism>
<dbReference type="PANTHER" id="PTHR32282">
    <property type="entry name" value="BINDING PROTEIN TRANSPEPTIDASE, PUTATIVE-RELATED"/>
    <property type="match status" value="1"/>
</dbReference>
<feature type="compositionally biased region" description="Low complexity" evidence="15">
    <location>
        <begin position="814"/>
        <end position="838"/>
    </location>
</feature>
<keyword evidence="5" id="KW-0808">Transferase</keyword>
<dbReference type="InterPro" id="IPR050396">
    <property type="entry name" value="Glycosyltr_51/Transpeptidase"/>
</dbReference>
<name>A0A850R8X3_9LACO</name>
<evidence type="ECO:0000256" key="8">
    <source>
        <dbReference type="ARBA" id="ARBA00022984"/>
    </source>
</evidence>
<dbReference type="SUPFAM" id="SSF56601">
    <property type="entry name" value="beta-lactamase/transpeptidase-like"/>
    <property type="match status" value="1"/>
</dbReference>
<evidence type="ECO:0000256" key="13">
    <source>
        <dbReference type="ARBA" id="ARBA00034000"/>
    </source>
</evidence>
<keyword evidence="6 16" id="KW-0812">Transmembrane</keyword>
<dbReference type="PANTHER" id="PTHR32282:SF32">
    <property type="entry name" value="PENICILLIN-BINDING PROTEIN 2A"/>
    <property type="match status" value="1"/>
</dbReference>
<evidence type="ECO:0000256" key="9">
    <source>
        <dbReference type="ARBA" id="ARBA00022989"/>
    </source>
</evidence>
<feature type="domain" description="Glycosyl transferase family 51" evidence="17">
    <location>
        <begin position="113"/>
        <end position="295"/>
    </location>
</feature>
<sequence length="920" mass="101610">MAKHERSNYDDWRNKFIDSQSDEQHPTVVNPADLPTTTAGKINLTLSIIRRLFLALIVGLILVLGLILGLSTGYLAALINKEPIPSSASLQNKIENVDQSTTLYFANHVKMERVPSDVTRKKVDFQHVSPNFKKAIIATEDENFYQHRGFVPKSLIRAIASEVTGLGTQTGGSTLTQQLVKMQILSSETTWKRKATEILLAMRLEKHFSKDQVLQAYFNAVPLGRNNKGQNIAGVQAAAQGIFNTAAENLTLAQAAFIAGLPQSPSVYTPYDNQGQLKDDLSLGLKRKNVVLFRMYRNGDISQKQYQEAKKVDLKEQFAQPESAPSNKIKYGYLYNLLTSQLRVKLMKQLAQEDNLSYREVQQNKDLYQVYYQKADQQMRAHNYHVYSTINKDLYENMQKTFDQHKDQLGTTHSYQATDPNTGKIISVHEPVQNGSVLLDNQTGAILSFVGGQDFNDNQTNHAFDTQRSPGSAIKPLLVYGPAIDQGLIGSKTMLADFKAKFGKYRPTDYGRTIENKFVAADEALAQSLNLPAVNLYNQVVKKANPKSYLEKMGLQLKDSEYRQLGLALGGTKNGLTVNEMASAFSTFANQGQHTASYSISQITDSDNQVIYQHRIHKKRVFTPATSYIMQKMLRGVVKTGTASQLPQQLEFDSKSTFGKTGTSNDFRDNWFIGSTPGLTLASWTGYDNLYGHNYNLQENSTDINQELWANLMNNVAQTDPNLLRTESKMSRPSGVVSQQVLKETGTKPGTVTYNGYPAQLNQETTTSLFYNGHAQDLSRKFGIGGSSKNYQLFWDHYFGKQNGYGIKKHLGESSENTATENSSPSSTTTTTPDQSTSVMGGGSSATTLPSNQNRDSSTNSEVPVTETTGEANNSSTATRNNSSSSPETTSPSNGSEQTPATEPKAGGTSTTTTTPQVQP</sequence>
<keyword evidence="11" id="KW-0511">Multifunctional enzyme</keyword>
<evidence type="ECO:0000256" key="5">
    <source>
        <dbReference type="ARBA" id="ARBA00022679"/>
    </source>
</evidence>
<accession>A0A850R8X3</accession>
<evidence type="ECO:0000256" key="12">
    <source>
        <dbReference type="ARBA" id="ARBA00023316"/>
    </source>
</evidence>
<dbReference type="SUPFAM" id="SSF53955">
    <property type="entry name" value="Lysozyme-like"/>
    <property type="match status" value="1"/>
</dbReference>
<dbReference type="GO" id="GO:0009252">
    <property type="term" value="P:peptidoglycan biosynthetic process"/>
    <property type="evidence" value="ECO:0007669"/>
    <property type="project" value="UniProtKB-KW"/>
</dbReference>
<evidence type="ECO:0000256" key="1">
    <source>
        <dbReference type="ARBA" id="ARBA00022475"/>
    </source>
</evidence>
<keyword evidence="8" id="KW-0573">Peptidoglycan synthesis</keyword>
<keyword evidence="1" id="KW-1003">Cell membrane</keyword>
<proteinExistence type="predicted"/>
<dbReference type="GO" id="GO:0008955">
    <property type="term" value="F:peptidoglycan glycosyltransferase activity"/>
    <property type="evidence" value="ECO:0007669"/>
    <property type="project" value="UniProtKB-EC"/>
</dbReference>
<dbReference type="Proteomes" id="UP000563523">
    <property type="component" value="Unassembled WGS sequence"/>
</dbReference>
<dbReference type="GO" id="GO:0030288">
    <property type="term" value="C:outer membrane-bounded periplasmic space"/>
    <property type="evidence" value="ECO:0007669"/>
    <property type="project" value="TreeGrafter"/>
</dbReference>
<dbReference type="InterPro" id="IPR001264">
    <property type="entry name" value="Glyco_trans_51"/>
</dbReference>
<feature type="compositionally biased region" description="Polar residues" evidence="15">
    <location>
        <begin position="845"/>
        <end position="871"/>
    </location>
</feature>
<evidence type="ECO:0000256" key="15">
    <source>
        <dbReference type="SAM" id="MobiDB-lite"/>
    </source>
</evidence>